<protein>
    <submittedName>
        <fullName evidence="1">Uncharacterized protein</fullName>
    </submittedName>
</protein>
<keyword evidence="2" id="KW-1185">Reference proteome</keyword>
<comment type="caution">
    <text evidence="1">The sequence shown here is derived from an EMBL/GenBank/DDBJ whole genome shotgun (WGS) entry which is preliminary data.</text>
</comment>
<evidence type="ECO:0000313" key="2">
    <source>
        <dbReference type="Proteomes" id="UP000683360"/>
    </source>
</evidence>
<proteinExistence type="predicted"/>
<organism evidence="1 2">
    <name type="scientific">Mytilus edulis</name>
    <name type="common">Blue mussel</name>
    <dbReference type="NCBI Taxonomy" id="6550"/>
    <lineage>
        <taxon>Eukaryota</taxon>
        <taxon>Metazoa</taxon>
        <taxon>Spiralia</taxon>
        <taxon>Lophotrochozoa</taxon>
        <taxon>Mollusca</taxon>
        <taxon>Bivalvia</taxon>
        <taxon>Autobranchia</taxon>
        <taxon>Pteriomorphia</taxon>
        <taxon>Mytilida</taxon>
        <taxon>Mytiloidea</taxon>
        <taxon>Mytilidae</taxon>
        <taxon>Mytilinae</taxon>
        <taxon>Mytilus</taxon>
    </lineage>
</organism>
<name>A0A8S3VSQ8_MYTED</name>
<accession>A0A8S3VSQ8</accession>
<evidence type="ECO:0000313" key="1">
    <source>
        <dbReference type="EMBL" id="CAG2257857.1"/>
    </source>
</evidence>
<gene>
    <name evidence="1" type="ORF">MEDL_69068</name>
</gene>
<dbReference type="AlphaFoldDB" id="A0A8S3VSQ8"/>
<dbReference type="EMBL" id="CAJPWZ010003332">
    <property type="protein sequence ID" value="CAG2257857.1"/>
    <property type="molecule type" value="Genomic_DNA"/>
</dbReference>
<reference evidence="1" key="1">
    <citation type="submission" date="2021-03" db="EMBL/GenBank/DDBJ databases">
        <authorList>
            <person name="Bekaert M."/>
        </authorList>
    </citation>
    <scope>NUCLEOTIDE SEQUENCE</scope>
</reference>
<sequence length="282" mass="32193">MQATAHFCLKFNSNECTAHLPPKFKSNGIHTYRSLCYVLYAQVQSNGIHTTHFCLKDSIKWNVYTAHVTSSIKWNTYSSLLSKVSDGLRFNQMECIQSKSSIKWNAYSSFLSKVQSNGIHTADFCLKFNQMNAGSIKWNAYDSLLSKSSIKWNAKVQQMEATASVLSSIKWNTYSSLLSKVQSNGIHTLARFNFCLPKVQSNGDTYSSLLSKVQTNGMHTAHCLLFNQMEWQKPTSSIKNGIHTAHFCLRFNQIKWRYIKFNQMECIQLTSVQSRFSSLKVL</sequence>
<dbReference type="Proteomes" id="UP000683360">
    <property type="component" value="Unassembled WGS sequence"/>
</dbReference>